<keyword evidence="4" id="KW-1185">Reference proteome</keyword>
<dbReference type="RefSeq" id="WP_190276470.1">
    <property type="nucleotide sequence ID" value="NZ_CP061510.1"/>
</dbReference>
<gene>
    <name evidence="3" type="ORF">IDJ81_05155</name>
</gene>
<dbReference type="CDD" id="cd05289">
    <property type="entry name" value="MDR_like_2"/>
    <property type="match status" value="1"/>
</dbReference>
<dbReference type="InterPro" id="IPR013154">
    <property type="entry name" value="ADH-like_N"/>
</dbReference>
<feature type="domain" description="Enoyl reductase (ER)" evidence="2">
    <location>
        <begin position="9"/>
        <end position="302"/>
    </location>
</feature>
<dbReference type="Gene3D" id="3.40.50.720">
    <property type="entry name" value="NAD(P)-binding Rossmann-like Domain"/>
    <property type="match status" value="1"/>
</dbReference>
<dbReference type="Pfam" id="PF08240">
    <property type="entry name" value="ADH_N"/>
    <property type="match status" value="1"/>
</dbReference>
<protein>
    <submittedName>
        <fullName evidence="3">NADP-dependent oxidoreductase</fullName>
    </submittedName>
</protein>
<name>A0ABX7KF80_9SPHN</name>
<dbReference type="PANTHER" id="PTHR11695:SF294">
    <property type="entry name" value="RETICULON-4-INTERACTING PROTEIN 1, MITOCHONDRIAL"/>
    <property type="match status" value="1"/>
</dbReference>
<dbReference type="SUPFAM" id="SSF51735">
    <property type="entry name" value="NAD(P)-binding Rossmann-fold domains"/>
    <property type="match status" value="1"/>
</dbReference>
<evidence type="ECO:0000313" key="3">
    <source>
        <dbReference type="EMBL" id="QSB45505.1"/>
    </source>
</evidence>
<dbReference type="InterPro" id="IPR002328">
    <property type="entry name" value="ADH_Zn_CS"/>
</dbReference>
<keyword evidence="1" id="KW-0560">Oxidoreductase</keyword>
<dbReference type="Proteomes" id="UP000663637">
    <property type="component" value="Chromosome"/>
</dbReference>
<dbReference type="Gene3D" id="3.90.180.10">
    <property type="entry name" value="Medium-chain alcohol dehydrogenases, catalytic domain"/>
    <property type="match status" value="1"/>
</dbReference>
<dbReference type="InterPro" id="IPR011032">
    <property type="entry name" value="GroES-like_sf"/>
</dbReference>
<dbReference type="PANTHER" id="PTHR11695">
    <property type="entry name" value="ALCOHOL DEHYDROGENASE RELATED"/>
    <property type="match status" value="1"/>
</dbReference>
<dbReference type="Pfam" id="PF13602">
    <property type="entry name" value="ADH_zinc_N_2"/>
    <property type="match status" value="1"/>
</dbReference>
<dbReference type="SUPFAM" id="SSF50129">
    <property type="entry name" value="GroES-like"/>
    <property type="match status" value="1"/>
</dbReference>
<dbReference type="PROSITE" id="PS00059">
    <property type="entry name" value="ADH_ZINC"/>
    <property type="match status" value="1"/>
</dbReference>
<dbReference type="EMBL" id="CP061510">
    <property type="protein sequence ID" value="QSB45505.1"/>
    <property type="molecule type" value="Genomic_DNA"/>
</dbReference>
<organism evidence="3 4">
    <name type="scientific">Tsuneonella flava</name>
    <dbReference type="NCBI Taxonomy" id="2055955"/>
    <lineage>
        <taxon>Bacteria</taxon>
        <taxon>Pseudomonadati</taxon>
        <taxon>Pseudomonadota</taxon>
        <taxon>Alphaproteobacteria</taxon>
        <taxon>Sphingomonadales</taxon>
        <taxon>Erythrobacteraceae</taxon>
        <taxon>Tsuneonella</taxon>
    </lineage>
</organism>
<dbReference type="InterPro" id="IPR020843">
    <property type="entry name" value="ER"/>
</dbReference>
<evidence type="ECO:0000259" key="2">
    <source>
        <dbReference type="SMART" id="SM00829"/>
    </source>
</evidence>
<sequence length="307" mass="33312">MTSPTATTGEVDNPNPCPDRLLVRPLAVGITAMETHWLPTWKKADGSARSAPVILGHEFAGEVLRAGENVADYKPGDRVIGHIRPYDDGACAALVSVHPQDVVSLPAPLDPRLASVLPLAGLTAWQALFDHGRLEKGQKVLIHGGAGGVGHLAVQLAKWHGAEVITTCGPNDLEFCRAIGADLVIDYTQDRFEDLANEVDLVLDTIGGDTQERSWKVIRRGGTLVTIAGEKEDAPSQERAERQGIRALFFIVTMDRNQLQKLIALQADGHLHPVVDRLYAFDEVLSFFEGSDFRSGRGKAIMLPLRP</sequence>
<dbReference type="InterPro" id="IPR002364">
    <property type="entry name" value="Quin_OxRdtase/zeta-crystal_CS"/>
</dbReference>
<dbReference type="InterPro" id="IPR036291">
    <property type="entry name" value="NAD(P)-bd_dom_sf"/>
</dbReference>
<evidence type="ECO:0000256" key="1">
    <source>
        <dbReference type="ARBA" id="ARBA00023002"/>
    </source>
</evidence>
<reference evidence="3 4" key="1">
    <citation type="submission" date="2020-09" db="EMBL/GenBank/DDBJ databases">
        <title>Complete genome sequence of altererythrobacter flavus SS-21NJ, isolated from Dongying oil sludge in Shandong province.</title>
        <authorList>
            <person name="Sun S."/>
            <person name="Zhang Z."/>
        </authorList>
    </citation>
    <scope>NUCLEOTIDE SEQUENCE [LARGE SCALE GENOMIC DNA]</scope>
    <source>
        <strain evidence="3 4">SS-21NJ</strain>
    </source>
</reference>
<accession>A0ABX7KF80</accession>
<dbReference type="PROSITE" id="PS01162">
    <property type="entry name" value="QOR_ZETA_CRYSTAL"/>
    <property type="match status" value="1"/>
</dbReference>
<dbReference type="SMART" id="SM00829">
    <property type="entry name" value="PKS_ER"/>
    <property type="match status" value="1"/>
</dbReference>
<proteinExistence type="predicted"/>
<dbReference type="InterPro" id="IPR050700">
    <property type="entry name" value="YIM1/Zinc_Alcohol_DH_Fams"/>
</dbReference>
<evidence type="ECO:0000313" key="4">
    <source>
        <dbReference type="Proteomes" id="UP000663637"/>
    </source>
</evidence>